<evidence type="ECO:0000313" key="5">
    <source>
        <dbReference type="Proteomes" id="UP001235939"/>
    </source>
</evidence>
<organism evidence="4 5">
    <name type="scientific">Cordylochernes scorpioides</name>
    <dbReference type="NCBI Taxonomy" id="51811"/>
    <lineage>
        <taxon>Eukaryota</taxon>
        <taxon>Metazoa</taxon>
        <taxon>Ecdysozoa</taxon>
        <taxon>Arthropoda</taxon>
        <taxon>Chelicerata</taxon>
        <taxon>Arachnida</taxon>
        <taxon>Pseudoscorpiones</taxon>
        <taxon>Cheliferoidea</taxon>
        <taxon>Chernetidae</taxon>
        <taxon>Cordylochernes</taxon>
    </lineage>
</organism>
<dbReference type="InterPro" id="IPR002937">
    <property type="entry name" value="Amino_oxidase"/>
</dbReference>
<dbReference type="Pfam" id="PF13450">
    <property type="entry name" value="NAD_binding_8"/>
    <property type="match status" value="1"/>
</dbReference>
<protein>
    <submittedName>
        <fullName evidence="4">KDM1A</fullName>
    </submittedName>
</protein>
<feature type="domain" description="Amine oxidase" evidence="3">
    <location>
        <begin position="97"/>
        <end position="126"/>
    </location>
</feature>
<sequence length="989" mass="112850">MIIMQFDFALTNARAPFAKKLGKVIIIGAGISGLAAAQQLQQFGMEVVVLEARVRLTPAFTMLFLIPLCKDYTNSMSSCSSNCFMISSGLSQRSCLDRVGGRVATFRKGNYVADLGAMVVTGLEEEETEDDEVKEEIMMPTRGEVIAALETLQKLSKTSADIDVHFEDDLDKIRREWGNPISVLSKQISMELHKIKQKCPLYESNGGTCADAFRMLTVAYGEATLDRSNVYRWYKMFSEGREDVNDEERAGRPSTSTTDEKINQVEKMILANHRITVREVAEDLNISIGLCHSIFINDLGMRRVTAKFVPKLLNCDQKQHRMNIANEMLDSVRDDPNLLQRVITGDEAWVYGYDVEIKAQSSQWKLLHEPRPKKAHQVRSNGKVLLTVFFDCRGVVHHEFLPQGRTVNKEYYLQVMCNLREAICQKRPDLWKNKNWLLHHDNAPAHTSLLVRDLFAKNNTLMMPQPPYSPDLAPCDFFLFPKLKRPMKGRRYAMLDEIKMASKEELKKILKNDFLKCFEDWKNRWHKCIISHGHYFEGDKIVETGMSNWVLLNTAVPQVPKDKDEMVEREFNRLLESTSYLSHQLDFNYLQNKPVSLGQALEWVIKLQEKHVKEKQLQYWRTILDLQEKLKTNHTRVTEQVVVQVIQTKEKIEGLHKQHKEMAEARQSRDITQEFALRCKARELTLAFKEYDALIEQQKEIEDKLQEMEASPPSDVYLSSRDRQVLDWHFANLEFANATPLHTLSLKHWDQDDDFEFTGSHLTVRNGYSCVPVTMAEGLDIRLSTAVKSVRYNTNGHDNHGVEVVCYNTRNPQGVLSFKGDVVLCTLPLGVLKQITPGPSNVVNTVQFHPPLPDWKLGAIQRLGFGNLNKVVLCFDRVFWDPSANLFGHVGSTTASRGELFLFWNLYRAPVLLALVAGEAAAIMENVSDDVIVGRCVAVLKGIFGNNNVPHPKETVVTRWRADPWSRGSYSFVATGSSGEWSHTVFLKM</sequence>
<reference evidence="4 5" key="1">
    <citation type="submission" date="2022-01" db="EMBL/GenBank/DDBJ databases">
        <title>A chromosomal length assembly of Cordylochernes scorpioides.</title>
        <authorList>
            <person name="Zeh D."/>
            <person name="Zeh J."/>
        </authorList>
    </citation>
    <scope>NUCLEOTIDE SEQUENCE [LARGE SCALE GENOMIC DNA]</scope>
    <source>
        <strain evidence="4">IN4F17</strain>
        <tissue evidence="4">Whole Body</tissue>
    </source>
</reference>
<dbReference type="Proteomes" id="UP001235939">
    <property type="component" value="Chromosome 10"/>
</dbReference>
<evidence type="ECO:0000259" key="3">
    <source>
        <dbReference type="Pfam" id="PF01593"/>
    </source>
</evidence>
<dbReference type="InterPro" id="IPR001888">
    <property type="entry name" value="Transposase_1"/>
</dbReference>
<dbReference type="InterPro" id="IPR050281">
    <property type="entry name" value="Flavin_monoamine_oxidase"/>
</dbReference>
<dbReference type="PANTHER" id="PTHR10742">
    <property type="entry name" value="FLAVIN MONOAMINE OXIDASE"/>
    <property type="match status" value="1"/>
</dbReference>
<dbReference type="Pfam" id="PF01359">
    <property type="entry name" value="Transposase_1"/>
    <property type="match status" value="1"/>
</dbReference>
<dbReference type="Gene3D" id="3.90.660.10">
    <property type="match status" value="1"/>
</dbReference>
<dbReference type="Gene3D" id="3.30.420.10">
    <property type="entry name" value="Ribonuclease H-like superfamily/Ribonuclease H"/>
    <property type="match status" value="1"/>
</dbReference>
<feature type="domain" description="Amine oxidase" evidence="3">
    <location>
        <begin position="688"/>
        <end position="981"/>
    </location>
</feature>
<dbReference type="Gene3D" id="1.10.287.80">
    <property type="entry name" value="ATP synthase, gamma subunit, helix hairpin domain"/>
    <property type="match status" value="1"/>
</dbReference>
<keyword evidence="2" id="KW-0560">Oxidoreductase</keyword>
<name>A0ABY6KXC7_9ARAC</name>
<dbReference type="SUPFAM" id="SSF51971">
    <property type="entry name" value="Nucleotide-binding domain"/>
    <property type="match status" value="1"/>
</dbReference>
<accession>A0ABY6KXC7</accession>
<comment type="similarity">
    <text evidence="1">Belongs to the flavin monoamine oxidase family.</text>
</comment>
<keyword evidence="5" id="KW-1185">Reference proteome</keyword>
<proteinExistence type="inferred from homology"/>
<dbReference type="Pfam" id="PF01593">
    <property type="entry name" value="Amino_oxidase"/>
    <property type="match status" value="2"/>
</dbReference>
<dbReference type="InterPro" id="IPR036397">
    <property type="entry name" value="RNaseH_sf"/>
</dbReference>
<dbReference type="SUPFAM" id="SSF51905">
    <property type="entry name" value="FAD/NAD(P)-binding domain"/>
    <property type="match status" value="1"/>
</dbReference>
<dbReference type="Gene3D" id="3.50.50.60">
    <property type="entry name" value="FAD/NAD(P)-binding domain"/>
    <property type="match status" value="1"/>
</dbReference>
<gene>
    <name evidence="4" type="ORF">LAZ67_10003920</name>
</gene>
<evidence type="ECO:0000256" key="2">
    <source>
        <dbReference type="ARBA" id="ARBA00023002"/>
    </source>
</evidence>
<dbReference type="InterPro" id="IPR036188">
    <property type="entry name" value="FAD/NAD-bd_sf"/>
</dbReference>
<dbReference type="PANTHER" id="PTHR10742:SF386">
    <property type="entry name" value="LYSINE-SPECIFIC HISTONE DEMETHYLASE 1A"/>
    <property type="match status" value="1"/>
</dbReference>
<dbReference type="EMBL" id="CP092872">
    <property type="protein sequence ID" value="UYV73518.1"/>
    <property type="molecule type" value="Genomic_DNA"/>
</dbReference>
<dbReference type="SUPFAM" id="SSF54373">
    <property type="entry name" value="FAD-linked reductases, C-terminal domain"/>
    <property type="match status" value="1"/>
</dbReference>
<evidence type="ECO:0000313" key="4">
    <source>
        <dbReference type="EMBL" id="UYV73518.1"/>
    </source>
</evidence>
<evidence type="ECO:0000256" key="1">
    <source>
        <dbReference type="ARBA" id="ARBA00005995"/>
    </source>
</evidence>